<keyword evidence="6" id="KW-0520">NAD</keyword>
<dbReference type="Gene3D" id="3.40.50.720">
    <property type="entry name" value="NAD(P)-binding Rossmann-like Domain"/>
    <property type="match status" value="1"/>
</dbReference>
<dbReference type="Pfam" id="PF02737">
    <property type="entry name" value="3HCDH_N"/>
    <property type="match status" value="1"/>
</dbReference>
<dbReference type="SUPFAM" id="SSF51735">
    <property type="entry name" value="NAD(P)-binding Rossmann-fold domains"/>
    <property type="match status" value="1"/>
</dbReference>
<dbReference type="InterPro" id="IPR008927">
    <property type="entry name" value="6-PGluconate_DH-like_C_sf"/>
</dbReference>
<dbReference type="InterPro" id="IPR006176">
    <property type="entry name" value="3-OHacyl-CoA_DH_NAD-bd"/>
</dbReference>
<dbReference type="Proteomes" id="UP000186141">
    <property type="component" value="Unassembled WGS sequence"/>
</dbReference>
<dbReference type="GO" id="GO:0004300">
    <property type="term" value="F:enoyl-CoA hydratase activity"/>
    <property type="evidence" value="ECO:0007669"/>
    <property type="project" value="UniProtKB-ARBA"/>
</dbReference>
<dbReference type="FunFam" id="3.40.50.720:FF:000009">
    <property type="entry name" value="Fatty oxidation complex, alpha subunit"/>
    <property type="match status" value="1"/>
</dbReference>
<gene>
    <name evidence="15" type="ORF">SAMN05421774_101550</name>
</gene>
<dbReference type="Pfam" id="PF00725">
    <property type="entry name" value="3HCDH"/>
    <property type="match status" value="2"/>
</dbReference>
<dbReference type="OrthoDB" id="9771883at2"/>
<evidence type="ECO:0000256" key="6">
    <source>
        <dbReference type="ARBA" id="ARBA00023027"/>
    </source>
</evidence>
<evidence type="ECO:0000256" key="4">
    <source>
        <dbReference type="ARBA" id="ARBA00022963"/>
    </source>
</evidence>
<evidence type="ECO:0000313" key="16">
    <source>
        <dbReference type="Proteomes" id="UP000186141"/>
    </source>
</evidence>
<keyword evidence="16" id="KW-1185">Reference proteome</keyword>
<keyword evidence="4" id="KW-0442">Lipid degradation</keyword>
<organism evidence="15 16">
    <name type="scientific">Gemmobacter megaterium</name>
    <dbReference type="NCBI Taxonomy" id="1086013"/>
    <lineage>
        <taxon>Bacteria</taxon>
        <taxon>Pseudomonadati</taxon>
        <taxon>Pseudomonadota</taxon>
        <taxon>Alphaproteobacteria</taxon>
        <taxon>Rhodobacterales</taxon>
        <taxon>Paracoccaceae</taxon>
        <taxon>Gemmobacter</taxon>
    </lineage>
</organism>
<evidence type="ECO:0000256" key="12">
    <source>
        <dbReference type="ARBA" id="ARBA00049556"/>
    </source>
</evidence>
<keyword evidence="7" id="KW-0443">Lipid metabolism</keyword>
<comment type="pathway">
    <text evidence="2">Lipid metabolism; fatty acid beta-oxidation.</text>
</comment>
<dbReference type="Gene3D" id="3.90.226.10">
    <property type="entry name" value="2-enoyl-CoA Hydratase, Chain A, domain 1"/>
    <property type="match status" value="1"/>
</dbReference>
<dbReference type="GO" id="GO:0006635">
    <property type="term" value="P:fatty acid beta-oxidation"/>
    <property type="evidence" value="ECO:0007669"/>
    <property type="project" value="UniProtKB-UniPathway"/>
</dbReference>
<dbReference type="EMBL" id="FTOT01000001">
    <property type="protein sequence ID" value="SIS62810.1"/>
    <property type="molecule type" value="Genomic_DNA"/>
</dbReference>
<comment type="subcellular location">
    <subcellularLocation>
        <location evidence="1">Peroxisome</location>
    </subcellularLocation>
</comment>
<evidence type="ECO:0000256" key="11">
    <source>
        <dbReference type="ARBA" id="ARBA00023268"/>
    </source>
</evidence>
<feature type="domain" description="3-hydroxyacyl-CoA dehydrogenase C-terminal" evidence="13">
    <location>
        <begin position="475"/>
        <end position="568"/>
    </location>
</feature>
<evidence type="ECO:0000256" key="10">
    <source>
        <dbReference type="ARBA" id="ARBA00023239"/>
    </source>
</evidence>
<dbReference type="InterPro" id="IPR006108">
    <property type="entry name" value="3HC_DH_C"/>
</dbReference>
<name>A0A1N7KMX4_9RHOB</name>
<reference evidence="15 16" key="1">
    <citation type="submission" date="2017-01" db="EMBL/GenBank/DDBJ databases">
        <authorList>
            <person name="Mah S.A."/>
            <person name="Swanson W.J."/>
            <person name="Moy G.W."/>
            <person name="Vacquier V.D."/>
        </authorList>
    </citation>
    <scope>NUCLEOTIDE SEQUENCE [LARGE SCALE GENOMIC DNA]</scope>
    <source>
        <strain evidence="15 16">DSM 26375</strain>
    </source>
</reference>
<proteinExistence type="predicted"/>
<evidence type="ECO:0000256" key="5">
    <source>
        <dbReference type="ARBA" id="ARBA00023002"/>
    </source>
</evidence>
<evidence type="ECO:0000256" key="3">
    <source>
        <dbReference type="ARBA" id="ARBA00022832"/>
    </source>
</evidence>
<keyword evidence="3" id="KW-0276">Fatty acid metabolism</keyword>
<comment type="catalytic activity">
    <reaction evidence="12">
        <text>a (3S)-3-hydroxyacyl-CoA + NAD(+) = a 3-oxoacyl-CoA + NADH + H(+)</text>
        <dbReference type="Rhea" id="RHEA:22432"/>
        <dbReference type="ChEBI" id="CHEBI:15378"/>
        <dbReference type="ChEBI" id="CHEBI:57318"/>
        <dbReference type="ChEBI" id="CHEBI:57540"/>
        <dbReference type="ChEBI" id="CHEBI:57945"/>
        <dbReference type="ChEBI" id="CHEBI:90726"/>
        <dbReference type="EC" id="1.1.1.35"/>
    </reaction>
</comment>
<dbReference type="InterPro" id="IPR029045">
    <property type="entry name" value="ClpP/crotonase-like_dom_sf"/>
</dbReference>
<dbReference type="STRING" id="1086013.SAMN05421774_101550"/>
<evidence type="ECO:0000259" key="13">
    <source>
        <dbReference type="Pfam" id="PF00725"/>
    </source>
</evidence>
<keyword evidence="9" id="KW-0413">Isomerase</keyword>
<protein>
    <submittedName>
        <fullName evidence="15">Short chain enoyl-CoA hydratase /3-hydroxyacyl-CoA dehydrogenase</fullName>
    </submittedName>
</protein>
<evidence type="ECO:0000313" key="15">
    <source>
        <dbReference type="EMBL" id="SIS62810.1"/>
    </source>
</evidence>
<dbReference type="PANTHER" id="PTHR23309">
    <property type="entry name" value="3-HYDROXYACYL-COA DEHYROGENASE"/>
    <property type="match status" value="1"/>
</dbReference>
<keyword evidence="11" id="KW-0511">Multifunctional enzyme</keyword>
<feature type="domain" description="3-hydroxyacyl-CoA dehydrogenase NAD binding" evidence="14">
    <location>
        <begin position="294"/>
        <end position="469"/>
    </location>
</feature>
<dbReference type="GO" id="GO:0016853">
    <property type="term" value="F:isomerase activity"/>
    <property type="evidence" value="ECO:0007669"/>
    <property type="project" value="UniProtKB-KW"/>
</dbReference>
<dbReference type="UniPathway" id="UPA00659"/>
<dbReference type="GO" id="GO:0003857">
    <property type="term" value="F:(3S)-3-hydroxyacyl-CoA dehydrogenase (NAD+) activity"/>
    <property type="evidence" value="ECO:0007669"/>
    <property type="project" value="UniProtKB-EC"/>
</dbReference>
<dbReference type="SUPFAM" id="SSF52096">
    <property type="entry name" value="ClpP/crotonase"/>
    <property type="match status" value="1"/>
</dbReference>
<evidence type="ECO:0000256" key="7">
    <source>
        <dbReference type="ARBA" id="ARBA00023098"/>
    </source>
</evidence>
<keyword evidence="5" id="KW-0560">Oxidoreductase</keyword>
<evidence type="ECO:0000256" key="1">
    <source>
        <dbReference type="ARBA" id="ARBA00004275"/>
    </source>
</evidence>
<accession>A0A1N7KMX4</accession>
<dbReference type="FunFam" id="1.10.1040.50:FF:000006">
    <property type="entry name" value="Peroxisomal bifunctional enzyme"/>
    <property type="match status" value="1"/>
</dbReference>
<evidence type="ECO:0000259" key="14">
    <source>
        <dbReference type="Pfam" id="PF02737"/>
    </source>
</evidence>
<evidence type="ECO:0000256" key="8">
    <source>
        <dbReference type="ARBA" id="ARBA00023140"/>
    </source>
</evidence>
<feature type="domain" description="3-hydroxyacyl-CoA dehydrogenase C-terminal" evidence="13">
    <location>
        <begin position="602"/>
        <end position="686"/>
    </location>
</feature>
<evidence type="ECO:0000256" key="2">
    <source>
        <dbReference type="ARBA" id="ARBA00005005"/>
    </source>
</evidence>
<dbReference type="GO" id="GO:0070403">
    <property type="term" value="F:NAD+ binding"/>
    <property type="evidence" value="ECO:0007669"/>
    <property type="project" value="InterPro"/>
</dbReference>
<dbReference type="InterPro" id="IPR001753">
    <property type="entry name" value="Enoyl-CoA_hydra/iso"/>
</dbReference>
<dbReference type="InterPro" id="IPR036291">
    <property type="entry name" value="NAD(P)-bd_dom_sf"/>
</dbReference>
<dbReference type="Pfam" id="PF00378">
    <property type="entry name" value="ECH_1"/>
    <property type="match status" value="1"/>
</dbReference>
<keyword evidence="8" id="KW-0576">Peroxisome</keyword>
<dbReference type="RefSeq" id="WP_144038853.1">
    <property type="nucleotide sequence ID" value="NZ_BMEH01000001.1"/>
</dbReference>
<evidence type="ECO:0000256" key="9">
    <source>
        <dbReference type="ARBA" id="ARBA00023235"/>
    </source>
</evidence>
<dbReference type="AlphaFoldDB" id="A0A1N7KMX4"/>
<dbReference type="SUPFAM" id="SSF48179">
    <property type="entry name" value="6-phosphogluconate dehydrogenase C-terminal domain-like"/>
    <property type="match status" value="2"/>
</dbReference>
<dbReference type="Gene3D" id="1.10.1040.50">
    <property type="match status" value="1"/>
</dbReference>
<dbReference type="CDD" id="cd06558">
    <property type="entry name" value="crotonase-like"/>
    <property type="match status" value="1"/>
</dbReference>
<keyword evidence="10" id="KW-0456">Lyase</keyword>
<sequence>MAEAVRLEREDEVAVLVIDSPPVNALGLAVRAGLADGLAAALADDGVKAIVIRAEGRTFPAGADISEFGKPPQDPWLPEVCNRIEASPKPVVAAVHGTALGGGFEVALSAHWRIALASAKVGLPEVTLGILPGAGGTQRTPRLIGAEQALDMMISGKPVPAAKALAMGLLDEVVDDDLPGAALRLARRLIAEGAAPRPTRDRRDGMRDAVAYEQAVAAARKAQGANRLPGPRRIVDCVEAALLLPFDQGLHFERTAFQELVASPEAAGLRHAFFSERRAAKMPEAASPARPVAHVAVVGGGLMGAGIAYACLSAGYNVSLMERDREGLARGLERIAKLQESAVAKGRMSAAQREADWARLSGVMDMAQLAGADLAIEAVFEDFDVKADVLRGLDAVLKPGAVLATNTSYLDVDALAAVTARPADVVGLHFFSPAHVMRLLEIVVGKATAPDAVATGLALAKKLGKVAVRSGVCDGFIGNRILTAYRQVAEFLVEDGATPAQVDRAMRAFGMPLGPFEVSDMAGLQIAWARRKRLAATRDPAKRYVAVADRLCEAGRFGQSTGKGWYRYDGRKAVEDPEVLAIIEAERAAKGITPRSFADAEISTRLMVAMANEGARILAEGIALRPSDIDVVKLFGYGFPRWEGGPMHWADGFGILQLKNAVQDYAEQAPDFWQPAPNLDAMILNGTRFADLNEG</sequence>